<evidence type="ECO:0000313" key="2">
    <source>
        <dbReference type="Proteomes" id="UP000027222"/>
    </source>
</evidence>
<dbReference type="Proteomes" id="UP000027222">
    <property type="component" value="Unassembled WGS sequence"/>
</dbReference>
<sequence>ITREVAKIVWKTTGYRFIYKKCKKSMTSDSIKTYTFFCSQLHGEETKQKLNEDPKKRRARMTMDRFNCNGWLRITMTDGYPNLAGIKVTHHRTHCQYVDISLTDKVSAIIQAMVDMPASKAWDTILAQKQQGELTEKQVYARW</sequence>
<gene>
    <name evidence="1" type="ORF">GALMADRAFT_18421</name>
</gene>
<dbReference type="HOGENOM" id="CLU_112111_0_0_1"/>
<accession>A0A067SFA4</accession>
<dbReference type="EMBL" id="KL142449">
    <property type="protein sequence ID" value="KDR65423.1"/>
    <property type="molecule type" value="Genomic_DNA"/>
</dbReference>
<reference evidence="2" key="1">
    <citation type="journal article" date="2014" name="Proc. Natl. Acad. Sci. U.S.A.">
        <title>Extensive sampling of basidiomycete genomes demonstrates inadequacy of the white-rot/brown-rot paradigm for wood decay fungi.</title>
        <authorList>
            <person name="Riley R."/>
            <person name="Salamov A.A."/>
            <person name="Brown D.W."/>
            <person name="Nagy L.G."/>
            <person name="Floudas D."/>
            <person name="Held B.W."/>
            <person name="Levasseur A."/>
            <person name="Lombard V."/>
            <person name="Morin E."/>
            <person name="Otillar R."/>
            <person name="Lindquist E.A."/>
            <person name="Sun H."/>
            <person name="LaButti K.M."/>
            <person name="Schmutz J."/>
            <person name="Jabbour D."/>
            <person name="Luo H."/>
            <person name="Baker S.E."/>
            <person name="Pisabarro A.G."/>
            <person name="Walton J.D."/>
            <person name="Blanchette R.A."/>
            <person name="Henrissat B."/>
            <person name="Martin F."/>
            <person name="Cullen D."/>
            <person name="Hibbett D.S."/>
            <person name="Grigoriev I.V."/>
        </authorList>
    </citation>
    <scope>NUCLEOTIDE SEQUENCE [LARGE SCALE GENOMIC DNA]</scope>
    <source>
        <strain evidence="2">CBS 339.88</strain>
    </source>
</reference>
<evidence type="ECO:0000313" key="1">
    <source>
        <dbReference type="EMBL" id="KDR65423.1"/>
    </source>
</evidence>
<feature type="non-terminal residue" evidence="1">
    <location>
        <position position="143"/>
    </location>
</feature>
<feature type="non-terminal residue" evidence="1">
    <location>
        <position position="1"/>
    </location>
</feature>
<name>A0A067SFA4_GALM3</name>
<keyword evidence="2" id="KW-1185">Reference proteome</keyword>
<proteinExistence type="predicted"/>
<dbReference type="AlphaFoldDB" id="A0A067SFA4"/>
<organism evidence="1 2">
    <name type="scientific">Galerina marginata (strain CBS 339.88)</name>
    <dbReference type="NCBI Taxonomy" id="685588"/>
    <lineage>
        <taxon>Eukaryota</taxon>
        <taxon>Fungi</taxon>
        <taxon>Dikarya</taxon>
        <taxon>Basidiomycota</taxon>
        <taxon>Agaricomycotina</taxon>
        <taxon>Agaricomycetes</taxon>
        <taxon>Agaricomycetidae</taxon>
        <taxon>Agaricales</taxon>
        <taxon>Agaricineae</taxon>
        <taxon>Strophariaceae</taxon>
        <taxon>Galerina</taxon>
    </lineage>
</organism>
<dbReference type="OrthoDB" id="2959849at2759"/>
<protein>
    <submittedName>
        <fullName evidence="1">Uncharacterized protein</fullName>
    </submittedName>
</protein>